<keyword evidence="7" id="KW-1015">Disulfide bond</keyword>
<feature type="signal peptide" evidence="8">
    <location>
        <begin position="1"/>
        <end position="18"/>
    </location>
</feature>
<protein>
    <submittedName>
        <fullName evidence="9">Tannase/feruloyl esterase family alpha/beta hydrolase</fullName>
    </submittedName>
</protein>
<dbReference type="SUPFAM" id="SSF53474">
    <property type="entry name" value="alpha/beta-Hydrolases"/>
    <property type="match status" value="2"/>
</dbReference>
<evidence type="ECO:0000256" key="2">
    <source>
        <dbReference type="ARBA" id="ARBA00022487"/>
    </source>
</evidence>
<keyword evidence="3" id="KW-0479">Metal-binding</keyword>
<keyword evidence="10" id="KW-1185">Reference proteome</keyword>
<dbReference type="PANTHER" id="PTHR33938:SF15">
    <property type="entry name" value="FERULOYL ESTERASE B-RELATED"/>
    <property type="match status" value="1"/>
</dbReference>
<dbReference type="RefSeq" id="WP_169421882.1">
    <property type="nucleotide sequence ID" value="NZ_JABBFX010000003.1"/>
</dbReference>
<name>A0A848H9E4_9BURK</name>
<feature type="chain" id="PRO_5033047854" evidence="8">
    <location>
        <begin position="19"/>
        <end position="555"/>
    </location>
</feature>
<comment type="similarity">
    <text evidence="1">Belongs to the tannase family.</text>
</comment>
<evidence type="ECO:0000256" key="7">
    <source>
        <dbReference type="ARBA" id="ARBA00023157"/>
    </source>
</evidence>
<dbReference type="EMBL" id="JABBFX010000003">
    <property type="protein sequence ID" value="NML47616.1"/>
    <property type="molecule type" value="Genomic_DNA"/>
</dbReference>
<evidence type="ECO:0000313" key="9">
    <source>
        <dbReference type="EMBL" id="NML47616.1"/>
    </source>
</evidence>
<evidence type="ECO:0000256" key="3">
    <source>
        <dbReference type="ARBA" id="ARBA00022723"/>
    </source>
</evidence>
<dbReference type="Proteomes" id="UP000541185">
    <property type="component" value="Unassembled WGS sequence"/>
</dbReference>
<evidence type="ECO:0000256" key="6">
    <source>
        <dbReference type="ARBA" id="ARBA00022837"/>
    </source>
</evidence>
<dbReference type="GO" id="GO:0052689">
    <property type="term" value="F:carboxylic ester hydrolase activity"/>
    <property type="evidence" value="ECO:0007669"/>
    <property type="project" value="UniProtKB-KW"/>
</dbReference>
<dbReference type="AlphaFoldDB" id="A0A848H9E4"/>
<keyword evidence="6" id="KW-0106">Calcium</keyword>
<evidence type="ECO:0000256" key="8">
    <source>
        <dbReference type="SAM" id="SignalP"/>
    </source>
</evidence>
<dbReference type="GO" id="GO:0046872">
    <property type="term" value="F:metal ion binding"/>
    <property type="evidence" value="ECO:0007669"/>
    <property type="project" value="UniProtKB-KW"/>
</dbReference>
<keyword evidence="5 9" id="KW-0378">Hydrolase</keyword>
<accession>A0A848H9E4</accession>
<sequence>MRAFFILAAALAASSAFAAQSKLPCASLAGRDIPASAIGLPTSGATITAAALVAAAPETIGDKAVVHALPEYCRILGTIRPVDPAAPPIRFQLNVPTAWNGKTIQVGGGGLNGSIPANLAAITSSSSPISGAFPPDAPYPLASGYAMFGGDSGHQEPGLTATWALNDEAWLNFAHAALKKTHDAAFAIIDALYGSRPTVSYFMGQSQGGREAMEVAQRYPDDYDGVVATSPLIGYSAHVIHKTMLATLQAGAGWIPPAKYGAIQGEVMRQCDALDGLQDGVIGNYLGCAALFDPQKVAQPYAAIRCADGAETGNACVSNAQIATLNRMHAPLRFGFALANGWTEFPGYELGREAMPGWLALQPQPSHAAQPALGQPGATVSYGILKDPAFNLVDFAIPQFRERIVAASALIDSTNPDLTRFFARGGKLIIKAQGSDYASNPHIVMRWYDQVVARFGQGEVDRHVRFYMLPNGDHGGSVRSTASSEPVPQYVDLVRMATDWVEQGAVPPDAPVLRAMAALPPYAVSATRPLCRYPLYPRYVGSDAKSADSFRCTAP</sequence>
<dbReference type="Pfam" id="PF07519">
    <property type="entry name" value="Tannase"/>
    <property type="match status" value="1"/>
</dbReference>
<comment type="caution">
    <text evidence="9">The sequence shown here is derived from an EMBL/GenBank/DDBJ whole genome shotgun (WGS) entry which is preliminary data.</text>
</comment>
<dbReference type="Gene3D" id="3.40.50.1820">
    <property type="entry name" value="alpha/beta hydrolase"/>
    <property type="match status" value="1"/>
</dbReference>
<dbReference type="InterPro" id="IPR029058">
    <property type="entry name" value="AB_hydrolase_fold"/>
</dbReference>
<evidence type="ECO:0000313" key="10">
    <source>
        <dbReference type="Proteomes" id="UP000541185"/>
    </source>
</evidence>
<reference evidence="9 10" key="1">
    <citation type="submission" date="2020-04" db="EMBL/GenBank/DDBJ databases">
        <title>Ramlibacter sp. G-1-2-2 isolated from soil.</title>
        <authorList>
            <person name="Dahal R.H."/>
        </authorList>
    </citation>
    <scope>NUCLEOTIDE SEQUENCE [LARGE SCALE GENOMIC DNA]</scope>
    <source>
        <strain evidence="9 10">G-1-2-2</strain>
    </source>
</reference>
<dbReference type="PANTHER" id="PTHR33938">
    <property type="entry name" value="FERULOYL ESTERASE B-RELATED"/>
    <property type="match status" value="1"/>
</dbReference>
<dbReference type="InterPro" id="IPR011118">
    <property type="entry name" value="Tannase/feruloyl_esterase"/>
</dbReference>
<keyword evidence="4 8" id="KW-0732">Signal</keyword>
<evidence type="ECO:0000256" key="4">
    <source>
        <dbReference type="ARBA" id="ARBA00022729"/>
    </source>
</evidence>
<evidence type="ECO:0000256" key="5">
    <source>
        <dbReference type="ARBA" id="ARBA00022801"/>
    </source>
</evidence>
<evidence type="ECO:0000256" key="1">
    <source>
        <dbReference type="ARBA" id="ARBA00006249"/>
    </source>
</evidence>
<gene>
    <name evidence="9" type="ORF">HHL11_27955</name>
</gene>
<proteinExistence type="inferred from homology"/>
<organism evidence="9 10">
    <name type="scientific">Ramlibacter agri</name>
    <dbReference type="NCBI Taxonomy" id="2728837"/>
    <lineage>
        <taxon>Bacteria</taxon>
        <taxon>Pseudomonadati</taxon>
        <taxon>Pseudomonadota</taxon>
        <taxon>Betaproteobacteria</taxon>
        <taxon>Burkholderiales</taxon>
        <taxon>Comamonadaceae</taxon>
        <taxon>Ramlibacter</taxon>
    </lineage>
</organism>
<keyword evidence="2" id="KW-0719">Serine esterase</keyword>